<reference evidence="5 7" key="2">
    <citation type="submission" date="2019-03" db="EMBL/GenBank/DDBJ databases">
        <title>Genomic Encyclopedia of Type Strains, Phase IV (KMG-IV): sequencing the most valuable type-strain genomes for metagenomic binning, comparative biology and taxonomic classification.</title>
        <authorList>
            <person name="Goeker M."/>
        </authorList>
    </citation>
    <scope>NUCLEOTIDE SEQUENCE [LARGE SCALE GENOMIC DNA]</scope>
    <source>
        <strain evidence="5 7">DSM 13054</strain>
    </source>
</reference>
<evidence type="ECO:0000256" key="1">
    <source>
        <dbReference type="ARBA" id="ARBA00022729"/>
    </source>
</evidence>
<dbReference type="SMART" id="SM01208">
    <property type="entry name" value="G5"/>
    <property type="match status" value="1"/>
</dbReference>
<dbReference type="Proteomes" id="UP000294886">
    <property type="component" value="Unassembled WGS sequence"/>
</dbReference>
<organism evidence="5 7">
    <name type="scientific">Caldanaerobacter subterraneus</name>
    <dbReference type="NCBI Taxonomy" id="911092"/>
    <lineage>
        <taxon>Bacteria</taxon>
        <taxon>Bacillati</taxon>
        <taxon>Bacillota</taxon>
        <taxon>Clostridia</taxon>
        <taxon>Thermoanaerobacterales</taxon>
        <taxon>Thermoanaerobacteraceae</taxon>
        <taxon>Caldanaerobacter</taxon>
    </lineage>
</organism>
<evidence type="ECO:0000313" key="4">
    <source>
        <dbReference type="EMBL" id="HBT49244.1"/>
    </source>
</evidence>
<dbReference type="InterPro" id="IPR010611">
    <property type="entry name" value="3D_dom"/>
</dbReference>
<dbReference type="EMBL" id="SLWU01000001">
    <property type="protein sequence ID" value="TCO68564.1"/>
    <property type="molecule type" value="Genomic_DNA"/>
</dbReference>
<dbReference type="PROSITE" id="PS51257">
    <property type="entry name" value="PROKAR_LIPOPROTEIN"/>
    <property type="match status" value="1"/>
</dbReference>
<dbReference type="Pfam" id="PF06725">
    <property type="entry name" value="3D"/>
    <property type="match status" value="1"/>
</dbReference>
<proteinExistence type="predicted"/>
<dbReference type="InterPro" id="IPR051933">
    <property type="entry name" value="Resuscitation_pf_RpfB"/>
</dbReference>
<reference evidence="4 6" key="1">
    <citation type="journal article" date="2018" name="Nat. Biotechnol.">
        <title>A standardized bacterial taxonomy based on genome phylogeny substantially revises the tree of life.</title>
        <authorList>
            <person name="Parks D.H."/>
            <person name="Chuvochina M."/>
            <person name="Waite D.W."/>
            <person name="Rinke C."/>
            <person name="Skarshewski A."/>
            <person name="Chaumeil P.A."/>
            <person name="Hugenholtz P."/>
        </authorList>
    </citation>
    <scope>NUCLEOTIDE SEQUENCE [LARGE SCALE GENOMIC DNA]</scope>
    <source>
        <strain evidence="4">UBA12544</strain>
    </source>
</reference>
<dbReference type="InterPro" id="IPR007137">
    <property type="entry name" value="DUF348"/>
</dbReference>
<evidence type="ECO:0000313" key="7">
    <source>
        <dbReference type="Proteomes" id="UP000294886"/>
    </source>
</evidence>
<keyword evidence="1" id="KW-0732">Signal</keyword>
<dbReference type="AlphaFoldDB" id="A0A101E4F2"/>
<sequence length="338" mass="37551">MDTDDLRRRLKPVVLVTLVAVACGAIGLLAYVNLRKEITLQDGNKKIVITTFASTVGDLLKERGIELRQEDVVKPSLNARLKNGMTITIKRAVPVTLNVGGKVENIYSAASTIKDLLSERGIALGPQDKINMTLDTPIFAYMYIDITKVTEKIITEEIDIPYQTETVKDYTMERGQTRIARQGEMGKKVKVIKVTYENGKEVARNVIEEKVIKNPVPQIVRVGTLGVFTTSRGEIVRYREVKTMLATAYDSSEESTGKKPGDPDYGITASGMVVRRGVVAVDPRVIPLGTRLYVEGYGFCIAADTGGAIKGNRIDVYFPTREEARNWGRRYVKVYILQ</sequence>
<dbReference type="PANTHER" id="PTHR39160:SF4">
    <property type="entry name" value="RESUSCITATION-PROMOTING FACTOR RPFB"/>
    <property type="match status" value="1"/>
</dbReference>
<dbReference type="GO" id="GO:0009254">
    <property type="term" value="P:peptidoglycan turnover"/>
    <property type="evidence" value="ECO:0007669"/>
    <property type="project" value="InterPro"/>
</dbReference>
<name>A0A101E4F2_9THEO</name>
<dbReference type="CDD" id="cd22786">
    <property type="entry name" value="DPBB_YuiC-like"/>
    <property type="match status" value="1"/>
</dbReference>
<dbReference type="Proteomes" id="UP000264445">
    <property type="component" value="Unassembled WGS sequence"/>
</dbReference>
<feature type="transmembrane region" description="Helical" evidence="2">
    <location>
        <begin position="12"/>
        <end position="32"/>
    </location>
</feature>
<keyword evidence="2" id="KW-0472">Membrane</keyword>
<gene>
    <name evidence="4" type="ORF">DEA61_05355</name>
    <name evidence="5" type="ORF">EV203_10134</name>
</gene>
<keyword evidence="2" id="KW-1133">Transmembrane helix</keyword>
<dbReference type="GO" id="GO:0004553">
    <property type="term" value="F:hydrolase activity, hydrolyzing O-glycosyl compounds"/>
    <property type="evidence" value="ECO:0007669"/>
    <property type="project" value="InterPro"/>
</dbReference>
<comment type="caution">
    <text evidence="5">The sequence shown here is derived from an EMBL/GenBank/DDBJ whole genome shotgun (WGS) entry which is preliminary data.</text>
</comment>
<evidence type="ECO:0000313" key="5">
    <source>
        <dbReference type="EMBL" id="TCO68564.1"/>
    </source>
</evidence>
<dbReference type="SUPFAM" id="SSF50685">
    <property type="entry name" value="Barwin-like endoglucanases"/>
    <property type="match status" value="1"/>
</dbReference>
<dbReference type="Pfam" id="PF03990">
    <property type="entry name" value="DUF348"/>
    <property type="match status" value="2"/>
</dbReference>
<accession>A0A101E4F2</accession>
<dbReference type="PROSITE" id="PS51109">
    <property type="entry name" value="G5"/>
    <property type="match status" value="1"/>
</dbReference>
<evidence type="ECO:0000256" key="2">
    <source>
        <dbReference type="SAM" id="Phobius"/>
    </source>
</evidence>
<keyword evidence="2" id="KW-0812">Transmembrane</keyword>
<dbReference type="Pfam" id="PF07501">
    <property type="entry name" value="G5"/>
    <property type="match status" value="1"/>
</dbReference>
<feature type="domain" description="G5" evidence="3">
    <location>
        <begin position="146"/>
        <end position="226"/>
    </location>
</feature>
<dbReference type="Gene3D" id="2.40.40.10">
    <property type="entry name" value="RlpA-like domain"/>
    <property type="match status" value="1"/>
</dbReference>
<evidence type="ECO:0000259" key="3">
    <source>
        <dbReference type="PROSITE" id="PS51109"/>
    </source>
</evidence>
<evidence type="ECO:0000313" key="6">
    <source>
        <dbReference type="Proteomes" id="UP000264445"/>
    </source>
</evidence>
<dbReference type="Gene3D" id="2.20.230.10">
    <property type="entry name" value="Resuscitation-promoting factor rpfb"/>
    <property type="match status" value="1"/>
</dbReference>
<dbReference type="RefSeq" id="WP_132038787.1">
    <property type="nucleotide sequence ID" value="NZ_DOLB01000088.1"/>
</dbReference>
<dbReference type="InterPro" id="IPR011098">
    <property type="entry name" value="G5_dom"/>
</dbReference>
<dbReference type="InterPro" id="IPR036908">
    <property type="entry name" value="RlpA-like_sf"/>
</dbReference>
<dbReference type="GO" id="GO:0019867">
    <property type="term" value="C:outer membrane"/>
    <property type="evidence" value="ECO:0007669"/>
    <property type="project" value="InterPro"/>
</dbReference>
<protein>
    <submittedName>
        <fullName evidence="5">Uncharacterized protein DUF348</fullName>
    </submittedName>
</protein>
<dbReference type="EMBL" id="DOLB01000088">
    <property type="protein sequence ID" value="HBT49244.1"/>
    <property type="molecule type" value="Genomic_DNA"/>
</dbReference>
<dbReference type="PANTHER" id="PTHR39160">
    <property type="entry name" value="CELL WALL-BINDING PROTEIN YOCH"/>
    <property type="match status" value="1"/>
</dbReference>